<comment type="pathway">
    <text evidence="2">Glycolipid biosynthesis; glycosylphosphatidylinositol-anchor biosynthesis.</text>
</comment>
<feature type="transmembrane region" description="Helical" evidence="11">
    <location>
        <begin position="58"/>
        <end position="77"/>
    </location>
</feature>
<evidence type="ECO:0000256" key="9">
    <source>
        <dbReference type="ARBA" id="ARBA00023136"/>
    </source>
</evidence>
<dbReference type="AlphaFoldDB" id="F0XU96"/>
<dbReference type="GO" id="GO:0006506">
    <property type="term" value="P:GPI anchor biosynthetic process"/>
    <property type="evidence" value="ECO:0007669"/>
    <property type="project" value="UniProtKB-KW"/>
</dbReference>
<dbReference type="EMBL" id="GL630006">
    <property type="protein sequence ID" value="EFW98991.1"/>
    <property type="molecule type" value="Genomic_DNA"/>
</dbReference>
<dbReference type="Pfam" id="PF03901">
    <property type="entry name" value="Glyco_transf_22"/>
    <property type="match status" value="2"/>
</dbReference>
<feature type="chain" id="PRO_5003262416" description="Mannosyltransferase" evidence="12">
    <location>
        <begin position="18"/>
        <end position="548"/>
    </location>
</feature>
<dbReference type="FunCoup" id="F0XU96">
    <property type="interactions" value="39"/>
</dbReference>
<keyword evidence="8 11" id="KW-1133">Transmembrane helix</keyword>
<dbReference type="PANTHER" id="PTHR22760">
    <property type="entry name" value="GLYCOSYLTRANSFERASE"/>
    <property type="match status" value="1"/>
</dbReference>
<dbReference type="PANTHER" id="PTHR22760:SF3">
    <property type="entry name" value="GPI MANNOSYLTRANSFERASE 4"/>
    <property type="match status" value="1"/>
</dbReference>
<feature type="transmembrane region" description="Helical" evidence="11">
    <location>
        <begin position="89"/>
        <end position="110"/>
    </location>
</feature>
<comment type="similarity">
    <text evidence="10">Belongs to the glycosyltransferase 22 family. PIGZ subfamily.</text>
</comment>
<evidence type="ECO:0000256" key="5">
    <source>
        <dbReference type="ARBA" id="ARBA00022679"/>
    </source>
</evidence>
<evidence type="ECO:0000256" key="11">
    <source>
        <dbReference type="RuleBase" id="RU363075"/>
    </source>
</evidence>
<dbReference type="GO" id="GO:0000026">
    <property type="term" value="F:alpha-1,2-mannosyltransferase activity"/>
    <property type="evidence" value="ECO:0007669"/>
    <property type="project" value="TreeGrafter"/>
</dbReference>
<dbReference type="Proteomes" id="UP000007796">
    <property type="component" value="Unassembled WGS sequence"/>
</dbReference>
<evidence type="ECO:0000313" key="13">
    <source>
        <dbReference type="EMBL" id="EFW98991.1"/>
    </source>
</evidence>
<evidence type="ECO:0000256" key="6">
    <source>
        <dbReference type="ARBA" id="ARBA00022692"/>
    </source>
</evidence>
<dbReference type="GO" id="GO:0005789">
    <property type="term" value="C:endoplasmic reticulum membrane"/>
    <property type="evidence" value="ECO:0007669"/>
    <property type="project" value="UniProtKB-SubCell"/>
</dbReference>
<dbReference type="EC" id="2.4.1.-" evidence="11"/>
<keyword evidence="5 13" id="KW-0808">Transferase</keyword>
<evidence type="ECO:0000256" key="2">
    <source>
        <dbReference type="ARBA" id="ARBA00004687"/>
    </source>
</evidence>
<feature type="signal peptide" evidence="12">
    <location>
        <begin position="1"/>
        <end position="17"/>
    </location>
</feature>
<dbReference type="Pfam" id="PF09803">
    <property type="entry name" value="Pet100"/>
    <property type="match status" value="1"/>
</dbReference>
<evidence type="ECO:0000313" key="14">
    <source>
        <dbReference type="Proteomes" id="UP000007796"/>
    </source>
</evidence>
<keyword evidence="9 11" id="KW-0472">Membrane</keyword>
<evidence type="ECO:0000256" key="4">
    <source>
        <dbReference type="ARBA" id="ARBA00022676"/>
    </source>
</evidence>
<dbReference type="eggNOG" id="KOG4123">
    <property type="taxonomic scope" value="Eukaryota"/>
</dbReference>
<keyword evidence="12" id="KW-0732">Signal</keyword>
<feature type="transmembrane region" description="Helical" evidence="11">
    <location>
        <begin position="296"/>
        <end position="317"/>
    </location>
</feature>
<feature type="transmembrane region" description="Helical" evidence="11">
    <location>
        <begin position="460"/>
        <end position="479"/>
    </location>
</feature>
<dbReference type="RefSeq" id="XP_014168474.1">
    <property type="nucleotide sequence ID" value="XM_014312999.1"/>
</dbReference>
<evidence type="ECO:0000256" key="1">
    <source>
        <dbReference type="ARBA" id="ARBA00004477"/>
    </source>
</evidence>
<keyword evidence="3" id="KW-0337">GPI-anchor biosynthesis</keyword>
<comment type="subcellular location">
    <subcellularLocation>
        <location evidence="1 11">Endoplasmic reticulum membrane</location>
        <topology evidence="1 11">Multi-pass membrane protein</topology>
    </subcellularLocation>
</comment>
<dbReference type="STRING" id="655863.F0XU96"/>
<feature type="transmembrane region" description="Helical" evidence="11">
    <location>
        <begin position="130"/>
        <end position="153"/>
    </location>
</feature>
<evidence type="ECO:0000256" key="10">
    <source>
        <dbReference type="ARBA" id="ARBA00038466"/>
    </source>
</evidence>
<dbReference type="GO" id="GO:0033617">
    <property type="term" value="P:mitochondrial respiratory chain complex IV assembly"/>
    <property type="evidence" value="ECO:0007669"/>
    <property type="project" value="InterPro"/>
</dbReference>
<protein>
    <recommendedName>
        <fullName evidence="11">Mannosyltransferase</fullName>
        <ecNumber evidence="11">2.4.1.-</ecNumber>
    </recommendedName>
</protein>
<dbReference type="OrthoDB" id="10066429at2759"/>
<dbReference type="InterPro" id="IPR018625">
    <property type="entry name" value="Pet100"/>
</dbReference>
<gene>
    <name evidence="13" type="ORF">CMQ_4843</name>
</gene>
<accession>F0XU96</accession>
<dbReference type="HOGENOM" id="CLU_022957_2_0_1"/>
<dbReference type="GeneID" id="25978099"/>
<sequence length="548" mass="63428">MWRRIYFLLFFVRLWFAMSPSYLHPDENFQGPEVIAGEVFSYPVHRTWEFTSEHPIRSVYPLWTVYGMPMILLRWLLGNEIPPSTVFWVLRGLMFIMNFVLEDWVIYELVPSKRHRETAVVLLASSYVTWTYQAHTFSNSVETLVVAWSLVLIKRIVARPNRDSPLSVIPLALSGLLTTIIAVAFDTAFYTPHQITWLDLILYPVITPLNNLMYNISPENLAQHGLHPWYQHLLANLPMLVGPAVLLRPEPSFRLFSAVSGIIVLSCFPHQEARFLLPTIPLFLSSVRLPSKPRLFYSWVAAWTAFNVVFGILMGVYHQGGVIPTQIFMSQQPDATQAIWWKTYSPPIWLLNGKNAVLTTHDVMGMPGEDLMEQLAELATCDRPADRRNKEYLKEKNGTYLIAPVSATWLDPYLRNKGLEGLRFRQVWSYRQHLNLDDLDWGEDGVWNTLKRVIGRRGLAAWRFGMYVLFPIGIMYYFGTNLDERFAVPDFWPKAENANSVPTERDEIHAELQRLRARRLYLRDRRLASETQGQPTGVQDQTVGEVRR</sequence>
<dbReference type="InParanoid" id="F0XU96"/>
<dbReference type="InterPro" id="IPR005599">
    <property type="entry name" value="GPI_mannosylTrfase"/>
</dbReference>
<feature type="transmembrane region" description="Helical" evidence="11">
    <location>
        <begin position="165"/>
        <end position="185"/>
    </location>
</feature>
<evidence type="ECO:0000256" key="3">
    <source>
        <dbReference type="ARBA" id="ARBA00022502"/>
    </source>
</evidence>
<keyword evidence="14" id="KW-1185">Reference proteome</keyword>
<evidence type="ECO:0000256" key="12">
    <source>
        <dbReference type="SAM" id="SignalP"/>
    </source>
</evidence>
<dbReference type="GO" id="GO:0005739">
    <property type="term" value="C:mitochondrion"/>
    <property type="evidence" value="ECO:0007669"/>
    <property type="project" value="InterPro"/>
</dbReference>
<evidence type="ECO:0000256" key="8">
    <source>
        <dbReference type="ARBA" id="ARBA00022989"/>
    </source>
</evidence>
<keyword evidence="6 11" id="KW-0812">Transmembrane</keyword>
<reference evidence="13 14" key="1">
    <citation type="journal article" date="2011" name="Proc. Natl. Acad. Sci. U.S.A.">
        <title>Genome and transcriptome analyses of the mountain pine beetle-fungal symbiont Grosmannia clavigera, a lodgepole pine pathogen.</title>
        <authorList>
            <person name="DiGuistini S."/>
            <person name="Wang Y."/>
            <person name="Liao N.Y."/>
            <person name="Taylor G."/>
            <person name="Tanguay P."/>
            <person name="Feau N."/>
            <person name="Henrissat B."/>
            <person name="Chan S.K."/>
            <person name="Hesse-Orce U."/>
            <person name="Alamouti S.M."/>
            <person name="Tsui C.K.M."/>
            <person name="Docking R.T."/>
            <person name="Levasseur A."/>
            <person name="Haridas S."/>
            <person name="Robertson G."/>
            <person name="Birol I."/>
            <person name="Holt R.A."/>
            <person name="Marra M.A."/>
            <person name="Hamelin R.C."/>
            <person name="Hirst M."/>
            <person name="Jones S.J.M."/>
            <person name="Bohlmann J."/>
            <person name="Breuil C."/>
        </authorList>
    </citation>
    <scope>NUCLEOTIDE SEQUENCE [LARGE SCALE GENOMIC DNA]</scope>
    <source>
        <strain evidence="14">kw1407 / UAMH 11150</strain>
    </source>
</reference>
<keyword evidence="4 11" id="KW-0328">Glycosyltransferase</keyword>
<organism evidence="14">
    <name type="scientific">Grosmannia clavigera (strain kw1407 / UAMH 11150)</name>
    <name type="common">Blue stain fungus</name>
    <name type="synonym">Graphiocladiella clavigera</name>
    <dbReference type="NCBI Taxonomy" id="655863"/>
    <lineage>
        <taxon>Eukaryota</taxon>
        <taxon>Fungi</taxon>
        <taxon>Dikarya</taxon>
        <taxon>Ascomycota</taxon>
        <taxon>Pezizomycotina</taxon>
        <taxon>Sordariomycetes</taxon>
        <taxon>Sordariomycetidae</taxon>
        <taxon>Ophiostomatales</taxon>
        <taxon>Ophiostomataceae</taxon>
        <taxon>Leptographium</taxon>
    </lineage>
</organism>
<keyword evidence="7 11" id="KW-0256">Endoplasmic reticulum</keyword>
<proteinExistence type="inferred from homology"/>
<evidence type="ECO:0000256" key="7">
    <source>
        <dbReference type="ARBA" id="ARBA00022824"/>
    </source>
</evidence>
<name>F0XU96_GROCL</name>